<gene>
    <name evidence="1" type="ORF">M409DRAFT_22190</name>
</gene>
<keyword evidence="2" id="KW-1185">Reference proteome</keyword>
<name>A0A6A6CMD6_ZASCE</name>
<dbReference type="Proteomes" id="UP000799537">
    <property type="component" value="Unassembled WGS sequence"/>
</dbReference>
<accession>A0A6A6CMD6</accession>
<evidence type="ECO:0000313" key="2">
    <source>
        <dbReference type="Proteomes" id="UP000799537"/>
    </source>
</evidence>
<sequence length="273" mass="31499">MAQQVEYRRASLLGSPPEIRNRIFLDVAMHHIFKANGEKQVFTLQSLTMGKNIIFRPFRANKQMLRELRTLFFGHITLSLSTEEMMKSHLPLYGHPNGNFDMATAKWRSGRLQKITEAKKISTFQTHRTRIAYFITHPKNIERTAVMTMLMPHPAVRQSIRFLQLHLLAPRFIDGSSLQYSYTCGADGTDWLYPLREIKKIGFVKLKKLHVVVKYFSTQIMVKDTKKVTVAGDSESQGTSTSRSVEEWIQEHVTGMDLEGIEYSLEIVYGETR</sequence>
<reference evidence="1" key="1">
    <citation type="journal article" date="2020" name="Stud. Mycol.">
        <title>101 Dothideomycetes genomes: a test case for predicting lifestyles and emergence of pathogens.</title>
        <authorList>
            <person name="Haridas S."/>
            <person name="Albert R."/>
            <person name="Binder M."/>
            <person name="Bloem J."/>
            <person name="Labutti K."/>
            <person name="Salamov A."/>
            <person name="Andreopoulos B."/>
            <person name="Baker S."/>
            <person name="Barry K."/>
            <person name="Bills G."/>
            <person name="Bluhm B."/>
            <person name="Cannon C."/>
            <person name="Castanera R."/>
            <person name="Culley D."/>
            <person name="Daum C."/>
            <person name="Ezra D."/>
            <person name="Gonzalez J."/>
            <person name="Henrissat B."/>
            <person name="Kuo A."/>
            <person name="Liang C."/>
            <person name="Lipzen A."/>
            <person name="Lutzoni F."/>
            <person name="Magnuson J."/>
            <person name="Mondo S."/>
            <person name="Nolan M."/>
            <person name="Ohm R."/>
            <person name="Pangilinan J."/>
            <person name="Park H.-J."/>
            <person name="Ramirez L."/>
            <person name="Alfaro M."/>
            <person name="Sun H."/>
            <person name="Tritt A."/>
            <person name="Yoshinaga Y."/>
            <person name="Zwiers L.-H."/>
            <person name="Turgeon B."/>
            <person name="Goodwin S."/>
            <person name="Spatafora J."/>
            <person name="Crous P."/>
            <person name="Grigoriev I."/>
        </authorList>
    </citation>
    <scope>NUCLEOTIDE SEQUENCE</scope>
    <source>
        <strain evidence="1">ATCC 36951</strain>
    </source>
</reference>
<dbReference type="RefSeq" id="XP_033668267.1">
    <property type="nucleotide sequence ID" value="XM_033806224.1"/>
</dbReference>
<dbReference type="EMBL" id="ML993593">
    <property type="protein sequence ID" value="KAF2167378.1"/>
    <property type="molecule type" value="Genomic_DNA"/>
</dbReference>
<protein>
    <submittedName>
        <fullName evidence="1">Uncharacterized protein</fullName>
    </submittedName>
</protein>
<dbReference type="GeneID" id="54559496"/>
<organism evidence="1 2">
    <name type="scientific">Zasmidium cellare ATCC 36951</name>
    <dbReference type="NCBI Taxonomy" id="1080233"/>
    <lineage>
        <taxon>Eukaryota</taxon>
        <taxon>Fungi</taxon>
        <taxon>Dikarya</taxon>
        <taxon>Ascomycota</taxon>
        <taxon>Pezizomycotina</taxon>
        <taxon>Dothideomycetes</taxon>
        <taxon>Dothideomycetidae</taxon>
        <taxon>Mycosphaerellales</taxon>
        <taxon>Mycosphaerellaceae</taxon>
        <taxon>Zasmidium</taxon>
    </lineage>
</organism>
<proteinExistence type="predicted"/>
<dbReference type="AlphaFoldDB" id="A0A6A6CMD6"/>
<evidence type="ECO:0000313" key="1">
    <source>
        <dbReference type="EMBL" id="KAF2167378.1"/>
    </source>
</evidence>